<evidence type="ECO:0000313" key="2">
    <source>
        <dbReference type="EMBL" id="MCC5466709.1"/>
    </source>
</evidence>
<evidence type="ECO:0000313" key="3">
    <source>
        <dbReference type="Proteomes" id="UP001165492"/>
    </source>
</evidence>
<name>A0ABS8HW01_9FIRM</name>
<dbReference type="RefSeq" id="WP_229535829.1">
    <property type="nucleotide sequence ID" value="NZ_JAJHJB010000022.1"/>
</dbReference>
<proteinExistence type="predicted"/>
<accession>A0ABS8HW01</accession>
<organism evidence="2 3">
    <name type="scientific">Pelosinus baikalensis</name>
    <dbReference type="NCBI Taxonomy" id="2892015"/>
    <lineage>
        <taxon>Bacteria</taxon>
        <taxon>Bacillati</taxon>
        <taxon>Bacillota</taxon>
        <taxon>Negativicutes</taxon>
        <taxon>Selenomonadales</taxon>
        <taxon>Sporomusaceae</taxon>
        <taxon>Pelosinus</taxon>
    </lineage>
</organism>
<dbReference type="Proteomes" id="UP001165492">
    <property type="component" value="Unassembled WGS sequence"/>
</dbReference>
<gene>
    <name evidence="2" type="ORF">LMF89_15285</name>
</gene>
<evidence type="ECO:0000259" key="1">
    <source>
        <dbReference type="Pfam" id="PF13333"/>
    </source>
</evidence>
<keyword evidence="3" id="KW-1185">Reference proteome</keyword>
<protein>
    <submittedName>
        <fullName evidence="2">IS3 family transposase</fullName>
    </submittedName>
</protein>
<sequence length="57" mass="7028">MIMLFLGALKTECIYRHQLTTFEEARELINDYIHYYNYKRIQLKTKLTPFEKRRQSA</sequence>
<reference evidence="2" key="1">
    <citation type="submission" date="2021-11" db="EMBL/GenBank/DDBJ databases">
        <title>Description of a new species Pelosinus isolated from the bottom sediments of Lake Baikal.</title>
        <authorList>
            <person name="Zakharyuk A."/>
        </authorList>
    </citation>
    <scope>NUCLEOTIDE SEQUENCE</scope>
    <source>
        <strain evidence="2">Bkl1</strain>
    </source>
</reference>
<comment type="caution">
    <text evidence="2">The sequence shown here is derived from an EMBL/GenBank/DDBJ whole genome shotgun (WGS) entry which is preliminary data.</text>
</comment>
<feature type="domain" description="Integrase catalytic" evidence="1">
    <location>
        <begin position="5"/>
        <end position="56"/>
    </location>
</feature>
<dbReference type="InterPro" id="IPR001584">
    <property type="entry name" value="Integrase_cat-core"/>
</dbReference>
<dbReference type="EMBL" id="JAJHJB010000022">
    <property type="protein sequence ID" value="MCC5466709.1"/>
    <property type="molecule type" value="Genomic_DNA"/>
</dbReference>
<dbReference type="Pfam" id="PF13333">
    <property type="entry name" value="rve_2"/>
    <property type="match status" value="1"/>
</dbReference>